<evidence type="ECO:0000313" key="2">
    <source>
        <dbReference type="Proteomes" id="UP000240246"/>
    </source>
</evidence>
<gene>
    <name evidence="1" type="ORF">SEA_CUKE_71</name>
</gene>
<dbReference type="Proteomes" id="UP000240246">
    <property type="component" value="Segment"/>
</dbReference>
<dbReference type="EMBL" id="MG757156">
    <property type="protein sequence ID" value="AVD99687.1"/>
    <property type="molecule type" value="Genomic_DNA"/>
</dbReference>
<keyword evidence="2" id="KW-1185">Reference proteome</keyword>
<evidence type="ECO:0000313" key="1">
    <source>
        <dbReference type="EMBL" id="AVD99687.1"/>
    </source>
</evidence>
<organism evidence="1 2">
    <name type="scientific">Mycobacterium phage Cuke</name>
    <dbReference type="NCBI Taxonomy" id="2079417"/>
    <lineage>
        <taxon>Viruses</taxon>
        <taxon>Duplodnaviria</taxon>
        <taxon>Heunggongvirae</taxon>
        <taxon>Uroviricota</taxon>
        <taxon>Caudoviricetes</taxon>
        <taxon>Cukevirus</taxon>
        <taxon>Cukevirus cuke</taxon>
    </lineage>
</organism>
<name>A0A2L1IWX4_9CAUD</name>
<protein>
    <submittedName>
        <fullName evidence="1">Uncharacterized protein</fullName>
    </submittedName>
</protein>
<accession>A0A2L1IWX4</accession>
<sequence>MTTETTDFVTLTHGQYERLMADHRKLKAIREAVEEYMLTKKLVAAKVSAGHLHRLRRKTLSKITLLLQSKV</sequence>
<reference evidence="2" key="1">
    <citation type="submission" date="2018-01" db="EMBL/GenBank/DDBJ databases">
        <authorList>
            <person name="Gaut B.S."/>
            <person name="Morton B.R."/>
            <person name="Clegg M.T."/>
            <person name="Duvall M.R."/>
        </authorList>
    </citation>
    <scope>NUCLEOTIDE SEQUENCE [LARGE SCALE GENOMIC DNA]</scope>
</reference>
<proteinExistence type="predicted"/>